<dbReference type="RefSeq" id="WP_368653933.1">
    <property type="nucleotide sequence ID" value="NZ_CP162599.1"/>
</dbReference>
<dbReference type="Pfam" id="PF10612">
    <property type="entry name" value="Spore-coat_CotZ"/>
    <property type="match status" value="1"/>
</dbReference>
<evidence type="ECO:0000313" key="1">
    <source>
        <dbReference type="EMBL" id="XDK33251.1"/>
    </source>
</evidence>
<protein>
    <submittedName>
        <fullName evidence="1">CotY/CotZ family spore coat protein</fullName>
    </submittedName>
</protein>
<sequence length="192" mass="22137">MSCNCSGSRGNFNGDDCVKDVIRKIIRAQRRAVEAEEDTCFTSCDRSIEELLSPFEENRERLRHNTIPFILFCKGNCKPFVGAGVRREHSRRSEREEFECFESPIFRAKSFVNGNEDCVRLELLVPVRHRRNHEHEEKHSHEHCKGQSVCDFIPEGTRNFRATGICITVDLDCFCGISCLDPITPLRARDED</sequence>
<proteinExistence type="predicted"/>
<keyword evidence="1" id="KW-0167">Capsid protein</keyword>
<accession>A0AB39HSR4</accession>
<name>A0AB39HSR4_9BACI</name>
<organism evidence="1">
    <name type="scientific">Ornithinibacillus sp. 4-3</name>
    <dbReference type="NCBI Taxonomy" id="3231488"/>
    <lineage>
        <taxon>Bacteria</taxon>
        <taxon>Bacillati</taxon>
        <taxon>Bacillota</taxon>
        <taxon>Bacilli</taxon>
        <taxon>Bacillales</taxon>
        <taxon>Bacillaceae</taxon>
        <taxon>Ornithinibacillus</taxon>
    </lineage>
</organism>
<reference evidence="1" key="1">
    <citation type="submission" date="2024-07" db="EMBL/GenBank/DDBJ databases">
        <title>Halotolerant mesophilic bacterium Ornithinibacillus sp. 4-3, sp. nov., isolated from soil.</title>
        <authorList>
            <person name="Sidarenka A.V."/>
            <person name="Guliayeva D.E."/>
            <person name="Leanovich S.I."/>
            <person name="Hileuskaya K.S."/>
            <person name="Akhremchuk A.E."/>
            <person name="Sikolenko M.A."/>
            <person name="Valentovich L.N."/>
        </authorList>
    </citation>
    <scope>NUCLEOTIDE SEQUENCE</scope>
    <source>
        <strain evidence="1">4-3</strain>
    </source>
</reference>
<dbReference type="InterPro" id="IPR019593">
    <property type="entry name" value="Spore_coat_protein_Z/Y"/>
</dbReference>
<gene>
    <name evidence="1" type="ORF">AB4Y30_02465</name>
</gene>
<dbReference type="AlphaFoldDB" id="A0AB39HSR4"/>
<keyword evidence="1" id="KW-0946">Virion</keyword>
<dbReference type="EMBL" id="CP162599">
    <property type="protein sequence ID" value="XDK33251.1"/>
    <property type="molecule type" value="Genomic_DNA"/>
</dbReference>